<organism evidence="2 3">
    <name type="scientific">Undibacterium cyanobacteriorum</name>
    <dbReference type="NCBI Taxonomy" id="3073561"/>
    <lineage>
        <taxon>Bacteria</taxon>
        <taxon>Pseudomonadati</taxon>
        <taxon>Pseudomonadota</taxon>
        <taxon>Betaproteobacteria</taxon>
        <taxon>Burkholderiales</taxon>
        <taxon>Oxalobacteraceae</taxon>
        <taxon>Undibacterium</taxon>
    </lineage>
</organism>
<feature type="chain" id="PRO_5045308452" description="Esterase" evidence="1">
    <location>
        <begin position="25"/>
        <end position="387"/>
    </location>
</feature>
<name>A0ABY9RM92_9BURK</name>
<accession>A0ABY9RM92</accession>
<protein>
    <recommendedName>
        <fullName evidence="4">Esterase</fullName>
    </recommendedName>
</protein>
<sequence>MKLLHYLRITLTAVTLLTCAIASAVDLSGINLPVIRQCTAQDRDDRYARVCVESLNQGEIEAVKSMQFDDVVAYKAVEDGLILAAKMKKSDIGFYDRPAFGGEITTYLEPIDINHFAIKVRLRGIEKAKLNPLFLNFAGRSPFSLNIDGRDPSERTVVESWSAVLQKLQSQGARFEMINFPNAEHFDAKSVKVFRGSNCLKTIVACSVIYDTDGESLGSLISNAHAAQIPLDDFVLVGIPNPNEHRNVELLKGLDPDRFDAFLSFVVTNLRQTIEKGETPKNRYAAGFSNGGAWAFDALLFHPHFFDGSIVMSPAIWELKSPVQLKGKRVFVGAGELELGFLNTAHEIEKISIGFGAEVKTVYSKSGHSMNTWAPIWNLALRSLSTK</sequence>
<dbReference type="SUPFAM" id="SSF53474">
    <property type="entry name" value="alpha/beta-Hydrolases"/>
    <property type="match status" value="1"/>
</dbReference>
<reference evidence="2" key="1">
    <citation type="submission" date="2023-09" db="EMBL/GenBank/DDBJ databases">
        <title>Undibacterium sp. 20NA77.5 isolated from freshwater.</title>
        <authorList>
            <person name="Le V."/>
            <person name="Ko S.-R."/>
            <person name="Ahn C.-Y."/>
            <person name="Oh H.-M."/>
        </authorList>
    </citation>
    <scope>NUCLEOTIDE SEQUENCE</scope>
    <source>
        <strain evidence="2">20NA77.5</strain>
    </source>
</reference>
<keyword evidence="1" id="KW-0732">Signal</keyword>
<dbReference type="PANTHER" id="PTHR48098">
    <property type="entry name" value="ENTEROCHELIN ESTERASE-RELATED"/>
    <property type="match status" value="1"/>
</dbReference>
<evidence type="ECO:0008006" key="4">
    <source>
        <dbReference type="Google" id="ProtNLM"/>
    </source>
</evidence>
<proteinExistence type="predicted"/>
<dbReference type="Gene3D" id="3.40.50.1820">
    <property type="entry name" value="alpha/beta hydrolase"/>
    <property type="match status" value="1"/>
</dbReference>
<evidence type="ECO:0000313" key="2">
    <source>
        <dbReference type="EMBL" id="WMW81934.1"/>
    </source>
</evidence>
<dbReference type="RefSeq" id="WP_309483411.1">
    <property type="nucleotide sequence ID" value="NZ_CP133720.1"/>
</dbReference>
<dbReference type="PANTHER" id="PTHR48098:SF6">
    <property type="entry name" value="FERRI-BACILLIBACTIN ESTERASE BESA"/>
    <property type="match status" value="1"/>
</dbReference>
<evidence type="ECO:0000313" key="3">
    <source>
        <dbReference type="Proteomes" id="UP001181355"/>
    </source>
</evidence>
<evidence type="ECO:0000256" key="1">
    <source>
        <dbReference type="SAM" id="SignalP"/>
    </source>
</evidence>
<dbReference type="EMBL" id="CP133720">
    <property type="protein sequence ID" value="WMW81934.1"/>
    <property type="molecule type" value="Genomic_DNA"/>
</dbReference>
<feature type="signal peptide" evidence="1">
    <location>
        <begin position="1"/>
        <end position="24"/>
    </location>
</feature>
<dbReference type="InterPro" id="IPR029058">
    <property type="entry name" value="AB_hydrolase_fold"/>
</dbReference>
<keyword evidence="3" id="KW-1185">Reference proteome</keyword>
<gene>
    <name evidence="2" type="ORF">RF679_06520</name>
</gene>
<dbReference type="Proteomes" id="UP001181355">
    <property type="component" value="Chromosome"/>
</dbReference>
<dbReference type="InterPro" id="IPR050583">
    <property type="entry name" value="Mycobacterial_A85_antigen"/>
</dbReference>